<evidence type="ECO:0000256" key="4">
    <source>
        <dbReference type="SAM" id="MobiDB-lite"/>
    </source>
</evidence>
<feature type="repeat" description="ANK" evidence="3">
    <location>
        <begin position="1132"/>
        <end position="1164"/>
    </location>
</feature>
<dbReference type="EMBL" id="CAJHNJ030000009">
    <property type="protein sequence ID" value="CAG9106115.1"/>
    <property type="molecule type" value="Genomic_DNA"/>
</dbReference>
<feature type="compositionally biased region" description="Basic and acidic residues" evidence="4">
    <location>
        <begin position="1660"/>
        <end position="1669"/>
    </location>
</feature>
<feature type="compositionally biased region" description="Polar residues" evidence="4">
    <location>
        <begin position="1354"/>
        <end position="1363"/>
    </location>
</feature>
<organism evidence="7 8">
    <name type="scientific">Plutella xylostella</name>
    <name type="common">Diamondback moth</name>
    <name type="synonym">Plutella maculipennis</name>
    <dbReference type="NCBI Taxonomy" id="51655"/>
    <lineage>
        <taxon>Eukaryota</taxon>
        <taxon>Metazoa</taxon>
        <taxon>Ecdysozoa</taxon>
        <taxon>Arthropoda</taxon>
        <taxon>Hexapoda</taxon>
        <taxon>Insecta</taxon>
        <taxon>Pterygota</taxon>
        <taxon>Neoptera</taxon>
        <taxon>Endopterygota</taxon>
        <taxon>Lepidoptera</taxon>
        <taxon>Glossata</taxon>
        <taxon>Ditrysia</taxon>
        <taxon>Yponomeutoidea</taxon>
        <taxon>Plutellidae</taxon>
        <taxon>Plutella</taxon>
    </lineage>
</organism>
<feature type="region of interest" description="Disordered" evidence="4">
    <location>
        <begin position="1621"/>
        <end position="1867"/>
    </location>
</feature>
<feature type="repeat" description="ANK" evidence="3">
    <location>
        <begin position="952"/>
        <end position="984"/>
    </location>
</feature>
<evidence type="ECO:0000313" key="7">
    <source>
        <dbReference type="EMBL" id="CAG9106115.1"/>
    </source>
</evidence>
<feature type="repeat" description="ANK" evidence="3">
    <location>
        <begin position="1098"/>
        <end position="1131"/>
    </location>
</feature>
<feature type="compositionally biased region" description="Basic residues" evidence="4">
    <location>
        <begin position="1492"/>
        <end position="1501"/>
    </location>
</feature>
<dbReference type="InterPro" id="IPR000477">
    <property type="entry name" value="RT_dom"/>
</dbReference>
<feature type="compositionally biased region" description="Basic residues" evidence="4">
    <location>
        <begin position="797"/>
        <end position="811"/>
    </location>
</feature>
<dbReference type="InterPro" id="IPR012337">
    <property type="entry name" value="RNaseH-like_sf"/>
</dbReference>
<dbReference type="GO" id="GO:0004523">
    <property type="term" value="F:RNA-DNA hybrid ribonuclease activity"/>
    <property type="evidence" value="ECO:0007669"/>
    <property type="project" value="InterPro"/>
</dbReference>
<feature type="compositionally biased region" description="Basic and acidic residues" evidence="4">
    <location>
        <begin position="1681"/>
        <end position="1702"/>
    </location>
</feature>
<dbReference type="InterPro" id="IPR036770">
    <property type="entry name" value="Ankyrin_rpt-contain_sf"/>
</dbReference>
<dbReference type="Proteomes" id="UP000653454">
    <property type="component" value="Unassembled WGS sequence"/>
</dbReference>
<dbReference type="InterPro" id="IPR043502">
    <property type="entry name" value="DNA/RNA_pol_sf"/>
</dbReference>
<feature type="compositionally biased region" description="Polar residues" evidence="4">
    <location>
        <begin position="1523"/>
        <end position="1537"/>
    </location>
</feature>
<feature type="region of interest" description="Disordered" evidence="4">
    <location>
        <begin position="784"/>
        <end position="874"/>
    </location>
</feature>
<feature type="compositionally biased region" description="Basic residues" evidence="4">
    <location>
        <begin position="1462"/>
        <end position="1477"/>
    </location>
</feature>
<feature type="compositionally biased region" description="Basic and acidic residues" evidence="4">
    <location>
        <begin position="1713"/>
        <end position="1735"/>
    </location>
</feature>
<evidence type="ECO:0000256" key="3">
    <source>
        <dbReference type="PROSITE-ProRule" id="PRU00023"/>
    </source>
</evidence>
<feature type="compositionally biased region" description="Polar residues" evidence="4">
    <location>
        <begin position="2313"/>
        <end position="2327"/>
    </location>
</feature>
<dbReference type="Gene3D" id="3.30.420.10">
    <property type="entry name" value="Ribonuclease H-like superfamily/Ribonuclease H"/>
    <property type="match status" value="1"/>
</dbReference>
<dbReference type="SUPFAM" id="SSF53098">
    <property type="entry name" value="Ribonuclease H-like"/>
    <property type="match status" value="1"/>
</dbReference>
<feature type="compositionally biased region" description="Basic and acidic residues" evidence="4">
    <location>
        <begin position="847"/>
        <end position="866"/>
    </location>
</feature>
<dbReference type="Pfam" id="PF00078">
    <property type="entry name" value="RVT_1"/>
    <property type="match status" value="1"/>
</dbReference>
<sequence>MLDAYENSCPLKTRCSNTKVPWWNSNLEHLRKTARKEFNRAKITKEWDLYRKALTEFNRELRKAKRQSWRRFCEERRLLGCLHRPTFLDRWMGTLMHIQGSSLPKSGQVMRTGEKPHRSSLLTALDGQSKASCPLKPGERIIYFQHYYKKHVILSFQLWLKSSELLMPGGICHTFGLGTVKTTLLDKSIEVKITRGCPQGGVLSPLEWSIVVDTLLCELNEARFDTQGYADDLVITIVGKSASTISDLMQTALKMVERWCREYQLSVNASKTIIVPFTRRRILDGLRPPVLFGETVNFSKEAKYLGVILDQKLTWNQHLQYIAQKAKCAMGSCCRLVGKKWGLKPKLTLWLYEAVVRPMVTYGCVVWHRKTQQKTCQDLLSSLQRLACLMATGAIRSTPTAAMEAMLNLSPLHIHVQKEARSAMLRAAEGGRNRWHSAVFSSLHRELLSTHAMAMPSDAMETEYCFSRLFSVEIPEREKWNDDKALQTFRSGDIVWYTDGSKKEGLAGSGIYGERPRARKYASLGRFASVFQAEIYAIIGCAYENLDRAFTRRNIFILSDSQAALKALTSAEVNSKLIMECILILNKIGANNRVTLRWVPGHCGINGNEEADELARLGAESLPLGPEPIIGLPKCTSRREIKDWAQNQSLEAWNNVPGQHHARALIVGYSQKFTRRALELTRNQLRVLTRTLSGHCRLNSHLHKMGLSDTPTCRFCNEEDETPMHILCECEAIIHKRNRILGGYKLAPIDVRSLSPGKIIRFIKDLGLDMLCWAGGRRRRRRCVAPTAGRLSERSASRRRAPSALARRRPPRLPPASLTRSVMDKRATSGRGEPIPSILKKPRSRRKGDLLDKSTKIKGEKVEGGARRSAGPGAPPQGCSALMYACQQADYKAVVDILNKDPASVRARDRGLRCALHYCASSGAGVSQQARANCADRVLMAAPALADARDADGLTPLHLAVVHGNVPLVQTLLAAGADVNARDDEHHTVVHWATVCGEVGALRAVLAAGADAATPDQHGGYPLHYAAQMCGAPAATDHQSRGAALEVLRALVKEGGARVEVRDADGRTPLLWAASAGSAAAVLALHHAGARPDDADRDGLTALHCAAARGHTEALETLVGLCGARVDVADSHGCTPLHYSAALGHADATAALLQHGADSQRQDRRGRSPAHTAAAKGQLETVRMLGARGANLWLRNSKGDLPLHEAVASGRRELVKWLLDGRPSQVNATNHEGRTPLHVAAATDNADLCRLLLDRGAEVNPVARSSKNEPVTPLDCATSRGHRSTAKYIQMHGGVPATKLTNTQIVIDGANITALPTRRVTSTKIDVRDRIRIEKREVVELSSPLQERRVFKDTNVSDTNGSSSDERKISKRRSDHKYSDRHQGRRKRPVEAQKSFSDGYDTDLEARAEKEYLDPYDKKHKKGSKKSRSKSEPSKRGSRSAKHHHRCPSDSESSSESESYSNKKKSKRHRKRSKRKSTTSESSSSESSERRSTKRKGKKTSIHIENDEEKQSVNIVKYKRSASAASQKRTSENNASPELSGAAVEDANLIQDKEDQVAKSKPQSETETDTLSVKTNMIVTEAQIHMERQSSQQGNSELTVTVDSSNNVSIETSNLSVTHKDLTEGTKSDTEKVNIDDTKEDTQEIKDKSENMDTVPVKSVDADENKGEETAEAQKAADLQSSKETHAEDVTGYKKDSGELKTAETVTETTIPPKEETSTVSPDGKKESSSEENKETATITEAASEDKPQDQSPTPPVDIKRRKSFQVLAGPEDLLKESELVDESDNQASQERSSSQAVSFANKDEIFERKESDKSPDHLMGEEVDHSEMEKSATDGETKSAQKESTDSKSSDEKRLDYASTTASSNELNQSVDKGVVTIIDSNVSSTDRAVQQIILENVAEDSAIVLAQSTPIRIRKTSKDSHGSSRKSSIYETESYKVLSDIASAAETGTSGILKKTPKVDESLENENEGTIAIKLVKNSSFGRVPSVSDNELYSLTESNGRRKRLRKKGRAKSRLNIRSKSENSERGYESSGLMDSGFEPSPRVVQRRIMSPRLAAYYQQRNATGRLSGKASDSRIPVRKPGDKNAVDMKSVTQRIQTNMRRYYCERKIFQHLLELKRLQIRTSKTNEAVLVKRAIEEYNKSSLAQVGLGPYNSPDFTFSSFEKFLYESLRKLQKSGKRHLDNLPEAPIDFDYGESELYKMSAIPDNPCLCTSKTHRCFHAVHAYTGIPCSAYIPYKWNHHTMPKPSTAGGAKKTKGFLPKINTKSPAGKPHVTLEVSHGSEKQLIALPAEKLDRNKRYYVTFTVKGSEPPSDNDNVSPKSVRSG</sequence>
<feature type="region of interest" description="Disordered" evidence="4">
    <location>
        <begin position="2306"/>
        <end position="2327"/>
    </location>
</feature>
<gene>
    <name evidence="7" type="ORF">PLXY2_LOCUS3564</name>
</gene>
<proteinExistence type="predicted"/>
<feature type="repeat" description="ANK" evidence="3">
    <location>
        <begin position="1065"/>
        <end position="1097"/>
    </location>
</feature>
<feature type="repeat" description="ANK" evidence="3">
    <location>
        <begin position="1232"/>
        <end position="1264"/>
    </location>
</feature>
<dbReference type="SUPFAM" id="SSF48403">
    <property type="entry name" value="Ankyrin repeat"/>
    <property type="match status" value="1"/>
</dbReference>
<dbReference type="Gene3D" id="1.25.40.20">
    <property type="entry name" value="Ankyrin repeat-containing domain"/>
    <property type="match status" value="6"/>
</dbReference>
<evidence type="ECO:0000313" key="8">
    <source>
        <dbReference type="Proteomes" id="UP000653454"/>
    </source>
</evidence>
<dbReference type="SUPFAM" id="SSF56672">
    <property type="entry name" value="DNA/RNA polymerases"/>
    <property type="match status" value="1"/>
</dbReference>
<feature type="compositionally biased region" description="Basic and acidic residues" evidence="4">
    <location>
        <begin position="1802"/>
        <end position="1857"/>
    </location>
</feature>
<dbReference type="GO" id="GO:0003676">
    <property type="term" value="F:nucleic acid binding"/>
    <property type="evidence" value="ECO:0007669"/>
    <property type="project" value="InterPro"/>
</dbReference>
<feature type="compositionally biased region" description="Low complexity" evidence="4">
    <location>
        <begin position="1450"/>
        <end position="1460"/>
    </location>
</feature>
<feature type="region of interest" description="Disordered" evidence="4">
    <location>
        <begin position="1155"/>
        <end position="1177"/>
    </location>
</feature>
<dbReference type="GO" id="GO:0042575">
    <property type="term" value="C:DNA polymerase complex"/>
    <property type="evidence" value="ECO:0007669"/>
    <property type="project" value="UniProtKB-ARBA"/>
</dbReference>
<feature type="compositionally biased region" description="Basic residues" evidence="4">
    <location>
        <begin position="2003"/>
        <end position="2019"/>
    </location>
</feature>
<dbReference type="InterPro" id="IPR036397">
    <property type="entry name" value="RNaseH_sf"/>
</dbReference>
<feature type="region of interest" description="Disordered" evidence="4">
    <location>
        <begin position="1351"/>
        <end position="1574"/>
    </location>
</feature>
<keyword evidence="1" id="KW-0677">Repeat</keyword>
<reference evidence="7" key="1">
    <citation type="submission" date="2020-11" db="EMBL/GenBank/DDBJ databases">
        <authorList>
            <person name="Whiteford S."/>
        </authorList>
    </citation>
    <scope>NUCLEOTIDE SEQUENCE</scope>
</reference>
<dbReference type="PANTHER" id="PTHR24198:SF165">
    <property type="entry name" value="ANKYRIN REPEAT-CONTAINING PROTEIN-RELATED"/>
    <property type="match status" value="1"/>
</dbReference>
<feature type="repeat" description="ANK" evidence="3">
    <location>
        <begin position="1198"/>
        <end position="1220"/>
    </location>
</feature>
<feature type="compositionally biased region" description="Basic and acidic residues" evidence="4">
    <location>
        <begin position="1621"/>
        <end position="1651"/>
    </location>
</feature>
<feature type="compositionally biased region" description="Basic residues" evidence="4">
    <location>
        <begin position="1418"/>
        <end position="1428"/>
    </location>
</feature>
<evidence type="ECO:0000256" key="2">
    <source>
        <dbReference type="ARBA" id="ARBA00023043"/>
    </source>
</evidence>
<dbReference type="Pfam" id="PF12796">
    <property type="entry name" value="Ank_2"/>
    <property type="match status" value="3"/>
</dbReference>
<dbReference type="PROSITE" id="PS50879">
    <property type="entry name" value="RNASE_H_1"/>
    <property type="match status" value="1"/>
</dbReference>
<dbReference type="InterPro" id="IPR002110">
    <property type="entry name" value="Ankyrin_rpt"/>
</dbReference>
<dbReference type="PANTHER" id="PTHR24198">
    <property type="entry name" value="ANKYRIN REPEAT AND PROTEIN KINASE DOMAIN-CONTAINING PROTEIN"/>
    <property type="match status" value="1"/>
</dbReference>
<accession>A0A8S4DTH0</accession>
<dbReference type="CDD" id="cd09276">
    <property type="entry name" value="Rnase_HI_RT_non_LTR"/>
    <property type="match status" value="1"/>
</dbReference>
<protein>
    <submittedName>
        <fullName evidence="7">(diamondback moth) hypothetical protein</fullName>
    </submittedName>
</protein>
<dbReference type="InterPro" id="IPR002156">
    <property type="entry name" value="RNaseH_domain"/>
</dbReference>
<feature type="compositionally biased region" description="Basic and acidic residues" evidence="4">
    <location>
        <begin position="2021"/>
        <end position="2030"/>
    </location>
</feature>
<evidence type="ECO:0000259" key="6">
    <source>
        <dbReference type="PROSITE" id="PS50879"/>
    </source>
</evidence>
<dbReference type="PROSITE" id="PS50878">
    <property type="entry name" value="RT_POL"/>
    <property type="match status" value="1"/>
</dbReference>
<feature type="compositionally biased region" description="Polar residues" evidence="4">
    <location>
        <begin position="1786"/>
        <end position="1799"/>
    </location>
</feature>
<dbReference type="SMART" id="SM00248">
    <property type="entry name" value="ANK"/>
    <property type="match status" value="11"/>
</dbReference>
<evidence type="ECO:0000256" key="1">
    <source>
        <dbReference type="ARBA" id="ARBA00022737"/>
    </source>
</evidence>
<dbReference type="PROSITE" id="PS50297">
    <property type="entry name" value="ANK_REP_REGION"/>
    <property type="match status" value="6"/>
</dbReference>
<feature type="compositionally biased region" description="Basic and acidic residues" evidence="4">
    <location>
        <begin position="1404"/>
        <end position="1417"/>
    </location>
</feature>
<feature type="compositionally biased region" description="Polar residues" evidence="4">
    <location>
        <begin position="1565"/>
        <end position="1574"/>
    </location>
</feature>
<feature type="region of interest" description="Disordered" evidence="4">
    <location>
        <begin position="2001"/>
        <end position="2042"/>
    </location>
</feature>
<evidence type="ECO:0000259" key="5">
    <source>
        <dbReference type="PROSITE" id="PS50878"/>
    </source>
</evidence>
<dbReference type="PROSITE" id="PS50088">
    <property type="entry name" value="ANK_REPEAT"/>
    <property type="match status" value="7"/>
</dbReference>
<feature type="repeat" description="ANK" evidence="3">
    <location>
        <begin position="1165"/>
        <end position="1197"/>
    </location>
</feature>
<feature type="compositionally biased region" description="Basic and acidic residues" evidence="4">
    <location>
        <begin position="1551"/>
        <end position="1564"/>
    </location>
</feature>
<feature type="domain" description="Reverse transcriptase" evidence="5">
    <location>
        <begin position="1"/>
        <end position="309"/>
    </location>
</feature>
<feature type="domain" description="RNase H type-1" evidence="6">
    <location>
        <begin position="490"/>
        <end position="620"/>
    </location>
</feature>
<feature type="compositionally biased region" description="Basic residues" evidence="4">
    <location>
        <begin position="1436"/>
        <end position="1446"/>
    </location>
</feature>
<dbReference type="PRINTS" id="PR01415">
    <property type="entry name" value="ANKYRIN"/>
</dbReference>
<dbReference type="GO" id="GO:0071897">
    <property type="term" value="P:DNA biosynthetic process"/>
    <property type="evidence" value="ECO:0007669"/>
    <property type="project" value="UniProtKB-ARBA"/>
</dbReference>
<feature type="compositionally biased region" description="Basic and acidic residues" evidence="4">
    <location>
        <begin position="1502"/>
        <end position="1511"/>
    </location>
</feature>
<name>A0A8S4DTH0_PLUXY</name>
<keyword evidence="8" id="KW-1185">Reference proteome</keyword>
<comment type="caution">
    <text evidence="7">The sequence shown here is derived from an EMBL/GenBank/DDBJ whole genome shotgun (WGS) entry which is preliminary data.</text>
</comment>
<keyword evidence="2 3" id="KW-0040">ANK repeat</keyword>